<dbReference type="SUPFAM" id="SSF140959">
    <property type="entry name" value="Indolic compounds 2,3-dioxygenase-like"/>
    <property type="match status" value="1"/>
</dbReference>
<keyword evidence="2" id="KW-1185">Reference proteome</keyword>
<dbReference type="PANTHER" id="PTHR10138">
    <property type="entry name" value="TRYPTOPHAN 2,3-DIOXYGENASE"/>
    <property type="match status" value="1"/>
</dbReference>
<dbReference type="InterPro" id="IPR037217">
    <property type="entry name" value="Trp/Indoleamine_2_3_dOase-like"/>
</dbReference>
<protein>
    <submittedName>
        <fullName evidence="1">Tryptophan 2,3-dioxygenase</fullName>
    </submittedName>
</protein>
<dbReference type="Proteomes" id="UP001240984">
    <property type="component" value="Unassembled WGS sequence"/>
</dbReference>
<name>A0ABT9MRA2_9ACTN</name>
<gene>
    <name evidence="1" type="ORF">J2S43_002473</name>
</gene>
<accession>A0ABT9MRA2</accession>
<evidence type="ECO:0000313" key="1">
    <source>
        <dbReference type="EMBL" id="MDP9793961.1"/>
    </source>
</evidence>
<dbReference type="PANTHER" id="PTHR10138:SF0">
    <property type="entry name" value="TRYPTOPHAN 2,3-DIOXYGENASE"/>
    <property type="match status" value="1"/>
</dbReference>
<dbReference type="RefSeq" id="WP_306829068.1">
    <property type="nucleotide sequence ID" value="NZ_JAUSRA010000001.1"/>
</dbReference>
<comment type="caution">
    <text evidence="1">The sequence shown here is derived from an EMBL/GenBank/DDBJ whole genome shotgun (WGS) entry which is preliminary data.</text>
</comment>
<sequence length="394" mass="42589">MSATITREPQPDSGTSPEIVAVRAWTARGGEFPHAAVLTAYRRWGKALVPGGLLDALADARPRATGGLLALLDVLLDKRDGTYDYRTYLALPLLAPHLGDRDLLTALLVADLMRFELDAAADPAGPLPVLPPDDALVEKRLRHGLRVIRPVLNRLGWVVPVVAPGVRAEARAVWAAADSHLTGDQRLMLRCTVLPVDVVHDEHLFIRVLQTFETAFAALARDLERASTGLTGGSAGDAEDALRHGAALLREVSPLWSAVATMRVEAFRRFRQWTEGASAIQSRHYKLMESLARRPDAARLGSAAYDHVPEVRELVATGLPSVDEAYRAASLPREARVAVAAAMADFAASVDVWRRTHHRLAVRMLGAETGGTGYTGGASYLAAAREIPVFRTVP</sequence>
<evidence type="ECO:0000313" key="2">
    <source>
        <dbReference type="Proteomes" id="UP001240984"/>
    </source>
</evidence>
<proteinExistence type="predicted"/>
<organism evidence="1 2">
    <name type="scientific">Catenuloplanes nepalensis</name>
    <dbReference type="NCBI Taxonomy" id="587533"/>
    <lineage>
        <taxon>Bacteria</taxon>
        <taxon>Bacillati</taxon>
        <taxon>Actinomycetota</taxon>
        <taxon>Actinomycetes</taxon>
        <taxon>Micromonosporales</taxon>
        <taxon>Micromonosporaceae</taxon>
        <taxon>Catenuloplanes</taxon>
    </lineage>
</organism>
<dbReference type="Gene3D" id="1.20.58.480">
    <property type="match status" value="1"/>
</dbReference>
<dbReference type="InterPro" id="IPR004981">
    <property type="entry name" value="Trp_2_3_dOase"/>
</dbReference>
<dbReference type="EMBL" id="JAUSRA010000001">
    <property type="protein sequence ID" value="MDP9793961.1"/>
    <property type="molecule type" value="Genomic_DNA"/>
</dbReference>
<reference evidence="1 2" key="1">
    <citation type="submission" date="2023-07" db="EMBL/GenBank/DDBJ databases">
        <title>Sequencing the genomes of 1000 actinobacteria strains.</title>
        <authorList>
            <person name="Klenk H.-P."/>
        </authorList>
    </citation>
    <scope>NUCLEOTIDE SEQUENCE [LARGE SCALE GENOMIC DNA]</scope>
    <source>
        <strain evidence="1 2">DSM 44710</strain>
    </source>
</reference>